<keyword evidence="3" id="KW-1185">Reference proteome</keyword>
<dbReference type="eggNOG" id="COG1502">
    <property type="taxonomic scope" value="Bacteria"/>
</dbReference>
<sequence length="86" mass="9438">MVAAGERNQAAGSLPSAGSGNAMLREYAGNLLQNRAGVKIYEYTSGFIHAKNFVCDDRFAVCGTINLDYRSLAHHYECGVWMYRTG</sequence>
<organism evidence="2 3">
    <name type="scientific">Marvinbryantia formatexigens DSM 14469</name>
    <dbReference type="NCBI Taxonomy" id="478749"/>
    <lineage>
        <taxon>Bacteria</taxon>
        <taxon>Bacillati</taxon>
        <taxon>Bacillota</taxon>
        <taxon>Clostridia</taxon>
        <taxon>Lachnospirales</taxon>
        <taxon>Lachnospiraceae</taxon>
        <taxon>Marvinbryantia</taxon>
    </lineage>
</organism>
<reference evidence="2" key="1">
    <citation type="submission" date="2009-07" db="EMBL/GenBank/DDBJ databases">
        <authorList>
            <person name="Weinstock G."/>
            <person name="Sodergren E."/>
            <person name="Clifton S."/>
            <person name="Fulton L."/>
            <person name="Fulton B."/>
            <person name="Courtney L."/>
            <person name="Fronick C."/>
            <person name="Harrison M."/>
            <person name="Strong C."/>
            <person name="Farmer C."/>
            <person name="Delahaunty K."/>
            <person name="Markovic C."/>
            <person name="Hall O."/>
            <person name="Minx P."/>
            <person name="Tomlinson C."/>
            <person name="Mitreva M."/>
            <person name="Nelson J."/>
            <person name="Hou S."/>
            <person name="Wollam A."/>
            <person name="Pepin K.H."/>
            <person name="Johnson M."/>
            <person name="Bhonagiri V."/>
            <person name="Nash W.E."/>
            <person name="Warren W."/>
            <person name="Chinwalla A."/>
            <person name="Mardis E.R."/>
            <person name="Wilson R.K."/>
        </authorList>
    </citation>
    <scope>NUCLEOTIDE SEQUENCE [LARGE SCALE GENOMIC DNA]</scope>
    <source>
        <strain evidence="2">DSM 14469</strain>
    </source>
</reference>
<name>C6LM05_9FIRM</name>
<dbReference type="Pfam" id="PF13091">
    <property type="entry name" value="PLDc_2"/>
    <property type="match status" value="1"/>
</dbReference>
<dbReference type="InterPro" id="IPR001736">
    <property type="entry name" value="PLipase_D/transphosphatidylase"/>
</dbReference>
<feature type="domain" description="PLD phosphodiesterase" evidence="1">
    <location>
        <begin position="44"/>
        <end position="71"/>
    </location>
</feature>
<dbReference type="GO" id="GO:0032049">
    <property type="term" value="P:cardiolipin biosynthetic process"/>
    <property type="evidence" value="ECO:0007669"/>
    <property type="project" value="UniProtKB-ARBA"/>
</dbReference>
<dbReference type="AlphaFoldDB" id="C6LM05"/>
<protein>
    <submittedName>
        <fullName evidence="2">Phospholipase D domain protein</fullName>
        <ecNumber evidence="2">3.1.-.-</ecNumber>
    </submittedName>
</protein>
<evidence type="ECO:0000313" key="2">
    <source>
        <dbReference type="EMBL" id="EET58317.1"/>
    </source>
</evidence>
<dbReference type="PANTHER" id="PTHR21248">
    <property type="entry name" value="CARDIOLIPIN SYNTHASE"/>
    <property type="match status" value="1"/>
</dbReference>
<accession>C6LM05</accession>
<comment type="caution">
    <text evidence="2">The sequence shown here is derived from an EMBL/GenBank/DDBJ whole genome shotgun (WGS) entry which is preliminary data.</text>
</comment>
<dbReference type="EC" id="3.1.-.-" evidence="2"/>
<evidence type="ECO:0000313" key="3">
    <source>
        <dbReference type="Proteomes" id="UP000005561"/>
    </source>
</evidence>
<dbReference type="GO" id="GO:0016787">
    <property type="term" value="F:hydrolase activity"/>
    <property type="evidence" value="ECO:0007669"/>
    <property type="project" value="UniProtKB-KW"/>
</dbReference>
<keyword evidence="2" id="KW-0378">Hydrolase</keyword>
<dbReference type="OrthoDB" id="9762009at2"/>
<dbReference type="GO" id="GO:0030572">
    <property type="term" value="F:phosphatidyltransferase activity"/>
    <property type="evidence" value="ECO:0007669"/>
    <property type="project" value="UniProtKB-ARBA"/>
</dbReference>
<evidence type="ECO:0000259" key="1">
    <source>
        <dbReference type="PROSITE" id="PS50035"/>
    </source>
</evidence>
<dbReference type="SUPFAM" id="SSF56024">
    <property type="entry name" value="Phospholipase D/nuclease"/>
    <property type="match status" value="1"/>
</dbReference>
<dbReference type="InterPro" id="IPR025202">
    <property type="entry name" value="PLD-like_dom"/>
</dbReference>
<dbReference type="PANTHER" id="PTHR21248:SF22">
    <property type="entry name" value="PHOSPHOLIPASE D"/>
    <property type="match status" value="1"/>
</dbReference>
<dbReference type="EMBL" id="ACCL02000036">
    <property type="protein sequence ID" value="EET58317.1"/>
    <property type="molecule type" value="Genomic_DNA"/>
</dbReference>
<dbReference type="Gene3D" id="3.30.870.10">
    <property type="entry name" value="Endonuclease Chain A"/>
    <property type="match status" value="1"/>
</dbReference>
<dbReference type="Proteomes" id="UP000005561">
    <property type="component" value="Unassembled WGS sequence"/>
</dbReference>
<dbReference type="PROSITE" id="PS50035">
    <property type="entry name" value="PLD"/>
    <property type="match status" value="1"/>
</dbReference>
<proteinExistence type="predicted"/>
<gene>
    <name evidence="2" type="ORF">BRYFOR_09704</name>
</gene>